<dbReference type="InterPro" id="IPR008906">
    <property type="entry name" value="HATC_C_dom"/>
</dbReference>
<dbReference type="PANTHER" id="PTHR23272">
    <property type="entry name" value="BED FINGER-RELATED"/>
    <property type="match status" value="1"/>
</dbReference>
<evidence type="ECO:0000313" key="3">
    <source>
        <dbReference type="Proteomes" id="UP001515500"/>
    </source>
</evidence>
<dbReference type="GO" id="GO:0046983">
    <property type="term" value="F:protein dimerization activity"/>
    <property type="evidence" value="ECO:0007669"/>
    <property type="project" value="InterPro"/>
</dbReference>
<protein>
    <submittedName>
        <fullName evidence="4">Uncharacterized protein LOC120250985</fullName>
    </submittedName>
</protein>
<accession>A0AB40AL02</accession>
<evidence type="ECO:0000259" key="2">
    <source>
        <dbReference type="Pfam" id="PF05699"/>
    </source>
</evidence>
<dbReference type="SUPFAM" id="SSF53098">
    <property type="entry name" value="Ribonuclease H-like"/>
    <property type="match status" value="1"/>
</dbReference>
<dbReference type="Pfam" id="PF05699">
    <property type="entry name" value="Dimer_Tnp_hAT"/>
    <property type="match status" value="1"/>
</dbReference>
<dbReference type="GeneID" id="120250985"/>
<dbReference type="AlphaFoldDB" id="A0AB40AL02"/>
<feature type="region of interest" description="Disordered" evidence="1">
    <location>
        <begin position="176"/>
        <end position="207"/>
    </location>
</feature>
<feature type="compositionally biased region" description="Low complexity" evidence="1">
    <location>
        <begin position="186"/>
        <end position="200"/>
    </location>
</feature>
<name>A0AB40AL02_DIOCR</name>
<gene>
    <name evidence="4" type="primary">LOC120250985</name>
</gene>
<keyword evidence="3" id="KW-1185">Reference proteome</keyword>
<evidence type="ECO:0000256" key="1">
    <source>
        <dbReference type="SAM" id="MobiDB-lite"/>
    </source>
</evidence>
<dbReference type="RefSeq" id="XP_039115512.1">
    <property type="nucleotide sequence ID" value="XM_039259578.1"/>
</dbReference>
<evidence type="ECO:0000313" key="4">
    <source>
        <dbReference type="RefSeq" id="XP_039115512.1"/>
    </source>
</evidence>
<dbReference type="Proteomes" id="UP001515500">
    <property type="component" value="Chromosome 3"/>
</dbReference>
<reference evidence="4" key="1">
    <citation type="submission" date="2025-08" db="UniProtKB">
        <authorList>
            <consortium name="RefSeq"/>
        </authorList>
    </citation>
    <scope>IDENTIFICATION</scope>
</reference>
<sequence>MLNTYYFDLLGFNDEDIDVMLIVSRIRTLCNELCETFSSTSTHDEEAEPPLPPSSSKFTKWGNKILERRKRPRTSGTYSELEVYLTTVFEFGDDTGPNFSILEWWSRHTETFPTLAKIAKQLLAVPASTVAVEQTFSNGGNILDERRSRLGPESLEAQTCLDDWERARLRSQEDLIHSSSSDEWVNDGSGTTTAASSSNSSDDDASN</sequence>
<proteinExistence type="predicted"/>
<organism evidence="3 4">
    <name type="scientific">Dioscorea cayennensis subsp. rotundata</name>
    <name type="common">White Guinea yam</name>
    <name type="synonym">Dioscorea rotundata</name>
    <dbReference type="NCBI Taxonomy" id="55577"/>
    <lineage>
        <taxon>Eukaryota</taxon>
        <taxon>Viridiplantae</taxon>
        <taxon>Streptophyta</taxon>
        <taxon>Embryophyta</taxon>
        <taxon>Tracheophyta</taxon>
        <taxon>Spermatophyta</taxon>
        <taxon>Magnoliopsida</taxon>
        <taxon>Liliopsida</taxon>
        <taxon>Dioscoreales</taxon>
        <taxon>Dioscoreaceae</taxon>
        <taxon>Dioscorea</taxon>
    </lineage>
</organism>
<dbReference type="PANTHER" id="PTHR23272:SF161">
    <property type="entry name" value="ZINC FINGER BED DOMAIN-CONTAINING PROTEIN RICESLEEPER 1-LIKE"/>
    <property type="match status" value="1"/>
</dbReference>
<dbReference type="InterPro" id="IPR012337">
    <property type="entry name" value="RNaseH-like_sf"/>
</dbReference>
<feature type="domain" description="HAT C-terminal dimerisation" evidence="2">
    <location>
        <begin position="80"/>
        <end position="164"/>
    </location>
</feature>